<feature type="transmembrane region" description="Helical" evidence="3">
    <location>
        <begin position="130"/>
        <end position="157"/>
    </location>
</feature>
<protein>
    <recommendedName>
        <fullName evidence="5">Glycosyltransferase RgtA/B/C/D-like domain-containing protein</fullName>
    </recommendedName>
</protein>
<dbReference type="PANTHER" id="PTHR44227:SF3">
    <property type="entry name" value="PROTEIN O-MANNOSYL-TRANSFERASE TMTC4"/>
    <property type="match status" value="1"/>
</dbReference>
<evidence type="ECO:0008006" key="5">
    <source>
        <dbReference type="Google" id="ProtNLM"/>
    </source>
</evidence>
<keyword evidence="3" id="KW-0812">Transmembrane</keyword>
<dbReference type="AlphaFoldDB" id="A0A0F9AEA9"/>
<sequence>PPGKTKHSIETGQLPWWTYEGDKAGFWRPLTSFSIWCDYQLFPDSTVLMHAHNILWFAGVILLVTIFYRKLIGPTWIAGLAAVLYLLDENYYMPVAMIAHRNSLMAIFFGLLTLFAYHKWRKQNWLPGAILAPGCLALSLLSAEAGVATLAYLVAYTLVLDRGRWSRRILALAPSAIVVGFWRVLYSGLGYGVCAGDLYLGPGNDPLRFVGVVVERAPILLLGQWCFPPAFMYNFFSDSARETYWLLAVVFLIFVLVLLVPLLRRDRLSRFWGVGMLLAVIPICATIPWDRNLIFVGIGAMGLTAQFVGGLFSRESWLPTSRLYRGSAWLLCVLILLAQVGVACIGRFIAPISYSGFVTQSAELVRVDSPPPRGDQDLVVV</sequence>
<proteinExistence type="predicted"/>
<feature type="transmembrane region" description="Helical" evidence="3">
    <location>
        <begin position="99"/>
        <end position="118"/>
    </location>
</feature>
<accession>A0A0F9AEA9</accession>
<reference evidence="4" key="1">
    <citation type="journal article" date="2015" name="Nature">
        <title>Complex archaea that bridge the gap between prokaryotes and eukaryotes.</title>
        <authorList>
            <person name="Spang A."/>
            <person name="Saw J.H."/>
            <person name="Jorgensen S.L."/>
            <person name="Zaremba-Niedzwiedzka K."/>
            <person name="Martijn J."/>
            <person name="Lind A.E."/>
            <person name="van Eijk R."/>
            <person name="Schleper C."/>
            <person name="Guy L."/>
            <person name="Ettema T.J."/>
        </authorList>
    </citation>
    <scope>NUCLEOTIDE SEQUENCE</scope>
</reference>
<feature type="non-terminal residue" evidence="4">
    <location>
        <position position="381"/>
    </location>
</feature>
<feature type="transmembrane region" description="Helical" evidence="3">
    <location>
        <begin position="244"/>
        <end position="263"/>
    </location>
</feature>
<feature type="non-terminal residue" evidence="4">
    <location>
        <position position="1"/>
    </location>
</feature>
<organism evidence="4">
    <name type="scientific">marine sediment metagenome</name>
    <dbReference type="NCBI Taxonomy" id="412755"/>
    <lineage>
        <taxon>unclassified sequences</taxon>
        <taxon>metagenomes</taxon>
        <taxon>ecological metagenomes</taxon>
    </lineage>
</organism>
<keyword evidence="1" id="KW-0677">Repeat</keyword>
<dbReference type="EMBL" id="LAZR01058138">
    <property type="protein sequence ID" value="KKK70551.1"/>
    <property type="molecule type" value="Genomic_DNA"/>
</dbReference>
<feature type="transmembrane region" description="Helical" evidence="3">
    <location>
        <begin position="270"/>
        <end position="288"/>
    </location>
</feature>
<evidence type="ECO:0000256" key="2">
    <source>
        <dbReference type="ARBA" id="ARBA00022803"/>
    </source>
</evidence>
<gene>
    <name evidence="4" type="ORF">LCGC14_2922850</name>
</gene>
<keyword evidence="3" id="KW-1133">Transmembrane helix</keyword>
<name>A0A0F9AEA9_9ZZZZ</name>
<feature type="transmembrane region" description="Helical" evidence="3">
    <location>
        <begin position="54"/>
        <end position="87"/>
    </location>
</feature>
<evidence type="ECO:0000256" key="1">
    <source>
        <dbReference type="ARBA" id="ARBA00022737"/>
    </source>
</evidence>
<keyword evidence="2" id="KW-0802">TPR repeat</keyword>
<comment type="caution">
    <text evidence="4">The sequence shown here is derived from an EMBL/GenBank/DDBJ whole genome shotgun (WGS) entry which is preliminary data.</text>
</comment>
<feature type="transmembrane region" description="Helical" evidence="3">
    <location>
        <begin position="294"/>
        <end position="314"/>
    </location>
</feature>
<feature type="transmembrane region" description="Helical" evidence="3">
    <location>
        <begin position="326"/>
        <end position="350"/>
    </location>
</feature>
<keyword evidence="3" id="KW-0472">Membrane</keyword>
<dbReference type="PANTHER" id="PTHR44227">
    <property type="match status" value="1"/>
</dbReference>
<dbReference type="InterPro" id="IPR052346">
    <property type="entry name" value="O-mannosyl-transferase_TMTC"/>
</dbReference>
<evidence type="ECO:0000313" key="4">
    <source>
        <dbReference type="EMBL" id="KKK70551.1"/>
    </source>
</evidence>
<evidence type="ECO:0000256" key="3">
    <source>
        <dbReference type="SAM" id="Phobius"/>
    </source>
</evidence>